<keyword evidence="3 8" id="KW-0597">Phosphoprotein</keyword>
<organism evidence="11 12">
    <name type="scientific">Paenibacillus plantiphilus</name>
    <dbReference type="NCBI Taxonomy" id="2905650"/>
    <lineage>
        <taxon>Bacteria</taxon>
        <taxon>Bacillati</taxon>
        <taxon>Bacillota</taxon>
        <taxon>Bacilli</taxon>
        <taxon>Bacillales</taxon>
        <taxon>Paenibacillaceae</taxon>
        <taxon>Paenibacillus</taxon>
    </lineage>
</organism>
<reference evidence="11" key="1">
    <citation type="submission" date="2022-01" db="EMBL/GenBank/DDBJ databases">
        <authorList>
            <person name="Criscuolo A."/>
        </authorList>
    </citation>
    <scope>NUCLEOTIDE SEQUENCE</scope>
    <source>
        <strain evidence="11">CIP111893</strain>
    </source>
</reference>
<dbReference type="SUPFAM" id="SSF46689">
    <property type="entry name" value="Homeodomain-like"/>
    <property type="match status" value="2"/>
</dbReference>
<dbReference type="SMART" id="SM00448">
    <property type="entry name" value="REC"/>
    <property type="match status" value="1"/>
</dbReference>
<dbReference type="Pfam" id="PF12833">
    <property type="entry name" value="HTH_18"/>
    <property type="match status" value="1"/>
</dbReference>
<evidence type="ECO:0000256" key="5">
    <source>
        <dbReference type="ARBA" id="ARBA00023015"/>
    </source>
</evidence>
<sequence length="544" mass="61763">MWKVVIIDDDPRVLKGMKNAIPWEELGAEWAGESMDGEQGLALVRRTQPHIVLTDIYMPVMNGIEMIELLRSEQYDGKIVILSGYSDFNHARQALRLNVNDYLSKPVTIQTIREVLGKVIADLEGEQLKHAEQRQLEDKLLMYEPFVMKEWIKSVLTGTVTPELARLKEAEALRAKWEKQSHVVLGLHINRADKKPLNAAADQSEGDGAALIGVLSAVLLEEEQLDCEFIELHSHHKAVIVHYDRDVPVDEALKQIRGTCLRMIRRAASFPEYNVCVGVGTVKPNWQEIADSAEEAFFSIAANYSLQSNDSYMVEYSAVANRPMTMAGARKSVGHIKFCQQLLEGLQHSRLEQVRTAIEAYREKLEDIALAPQDIVMLGTEIWAILAYSLYDVGIFLDEMFPELDLKQQLSPISTSGQLLDWLLGKAELICGSQQWDENLKHKQAVEFMIQYIHEHYADNITIQSLSNELFISRYYLGQIFKKATGDSFNHYLTKVRIAKARAMILEGKLLIYEIAEKVGFKNVPYFSTLFKKHTGLNPTDLLK</sequence>
<dbReference type="Gene3D" id="3.40.50.2300">
    <property type="match status" value="1"/>
</dbReference>
<evidence type="ECO:0000256" key="4">
    <source>
        <dbReference type="ARBA" id="ARBA00023012"/>
    </source>
</evidence>
<protein>
    <submittedName>
        <fullName evidence="11">Regulator of RpoS</fullName>
    </submittedName>
</protein>
<dbReference type="RefSeq" id="WP_236338932.1">
    <property type="nucleotide sequence ID" value="NZ_CAKMMF010000003.1"/>
</dbReference>
<keyword evidence="12" id="KW-1185">Reference proteome</keyword>
<evidence type="ECO:0000256" key="7">
    <source>
        <dbReference type="ARBA" id="ARBA00023163"/>
    </source>
</evidence>
<evidence type="ECO:0000313" key="12">
    <source>
        <dbReference type="Proteomes" id="UP000838686"/>
    </source>
</evidence>
<dbReference type="InterPro" id="IPR009057">
    <property type="entry name" value="Homeodomain-like_sf"/>
</dbReference>
<evidence type="ECO:0000256" key="3">
    <source>
        <dbReference type="ARBA" id="ARBA00022553"/>
    </source>
</evidence>
<dbReference type="SUPFAM" id="SSF52172">
    <property type="entry name" value="CheY-like"/>
    <property type="match status" value="1"/>
</dbReference>
<comment type="caution">
    <text evidence="11">The sequence shown here is derived from an EMBL/GenBank/DDBJ whole genome shotgun (WGS) entry which is preliminary data.</text>
</comment>
<dbReference type="InterPro" id="IPR011006">
    <property type="entry name" value="CheY-like_superfamily"/>
</dbReference>
<dbReference type="EMBL" id="CAKMMF010000003">
    <property type="protein sequence ID" value="CAH1195280.1"/>
    <property type="molecule type" value="Genomic_DNA"/>
</dbReference>
<evidence type="ECO:0000259" key="10">
    <source>
        <dbReference type="PROSITE" id="PS50110"/>
    </source>
</evidence>
<keyword evidence="4" id="KW-0902">Two-component regulatory system</keyword>
<dbReference type="InterPro" id="IPR018060">
    <property type="entry name" value="HTH_AraC"/>
</dbReference>
<dbReference type="InterPro" id="IPR001789">
    <property type="entry name" value="Sig_transdc_resp-reg_receiver"/>
</dbReference>
<name>A0ABM9BUI2_9BACL</name>
<keyword evidence="7" id="KW-0804">Transcription</keyword>
<evidence type="ECO:0000256" key="8">
    <source>
        <dbReference type="PROSITE-ProRule" id="PRU00169"/>
    </source>
</evidence>
<evidence type="ECO:0000259" key="9">
    <source>
        <dbReference type="PROSITE" id="PS01124"/>
    </source>
</evidence>
<gene>
    <name evidence="11" type="primary">rssB_1</name>
    <name evidence="11" type="ORF">PAECIP111893_00658</name>
</gene>
<keyword evidence="5" id="KW-0805">Transcription regulation</keyword>
<dbReference type="PANTHER" id="PTHR42713">
    <property type="entry name" value="HISTIDINE KINASE-RELATED"/>
    <property type="match status" value="1"/>
</dbReference>
<dbReference type="CDD" id="cd17536">
    <property type="entry name" value="REC_YesN-like"/>
    <property type="match status" value="1"/>
</dbReference>
<feature type="domain" description="Response regulatory" evidence="10">
    <location>
        <begin position="3"/>
        <end position="120"/>
    </location>
</feature>
<dbReference type="PROSITE" id="PS01124">
    <property type="entry name" value="HTH_ARAC_FAMILY_2"/>
    <property type="match status" value="1"/>
</dbReference>
<dbReference type="InterPro" id="IPR018062">
    <property type="entry name" value="HTH_AraC-typ_CS"/>
</dbReference>
<evidence type="ECO:0000313" key="11">
    <source>
        <dbReference type="EMBL" id="CAH1195280.1"/>
    </source>
</evidence>
<keyword evidence="6" id="KW-0238">DNA-binding</keyword>
<dbReference type="PROSITE" id="PS00041">
    <property type="entry name" value="HTH_ARAC_FAMILY_1"/>
    <property type="match status" value="1"/>
</dbReference>
<accession>A0ABM9BUI2</accession>
<feature type="domain" description="HTH araC/xylS-type" evidence="9">
    <location>
        <begin position="447"/>
        <end position="544"/>
    </location>
</feature>
<feature type="modified residue" description="4-aspartylphosphate" evidence="8">
    <location>
        <position position="55"/>
    </location>
</feature>
<dbReference type="Proteomes" id="UP000838686">
    <property type="component" value="Unassembled WGS sequence"/>
</dbReference>
<proteinExistence type="predicted"/>
<dbReference type="Pfam" id="PF00072">
    <property type="entry name" value="Response_reg"/>
    <property type="match status" value="1"/>
</dbReference>
<dbReference type="SMART" id="SM00342">
    <property type="entry name" value="HTH_ARAC"/>
    <property type="match status" value="1"/>
</dbReference>
<evidence type="ECO:0000256" key="6">
    <source>
        <dbReference type="ARBA" id="ARBA00023125"/>
    </source>
</evidence>
<dbReference type="Gene3D" id="1.10.10.60">
    <property type="entry name" value="Homeodomain-like"/>
    <property type="match status" value="2"/>
</dbReference>
<evidence type="ECO:0000256" key="2">
    <source>
        <dbReference type="ARBA" id="ARBA00022490"/>
    </source>
</evidence>
<dbReference type="InterPro" id="IPR051552">
    <property type="entry name" value="HptR"/>
</dbReference>
<keyword evidence="2" id="KW-0963">Cytoplasm</keyword>
<evidence type="ECO:0000256" key="1">
    <source>
        <dbReference type="ARBA" id="ARBA00004496"/>
    </source>
</evidence>
<dbReference type="PROSITE" id="PS50110">
    <property type="entry name" value="RESPONSE_REGULATORY"/>
    <property type="match status" value="1"/>
</dbReference>
<dbReference type="PANTHER" id="PTHR42713:SF3">
    <property type="entry name" value="TRANSCRIPTIONAL REGULATORY PROTEIN HPTR"/>
    <property type="match status" value="1"/>
</dbReference>
<comment type="subcellular location">
    <subcellularLocation>
        <location evidence="1">Cytoplasm</location>
    </subcellularLocation>
</comment>